<evidence type="ECO:0000256" key="1">
    <source>
        <dbReference type="SAM" id="Phobius"/>
    </source>
</evidence>
<dbReference type="EMBL" id="JBHSOW010000037">
    <property type="protein sequence ID" value="MFC5649487.1"/>
    <property type="molecule type" value="Genomic_DNA"/>
</dbReference>
<reference evidence="3" key="1">
    <citation type="journal article" date="2019" name="Int. J. Syst. Evol. Microbiol.">
        <title>The Global Catalogue of Microorganisms (GCM) 10K type strain sequencing project: providing services to taxonomists for standard genome sequencing and annotation.</title>
        <authorList>
            <consortium name="The Broad Institute Genomics Platform"/>
            <consortium name="The Broad Institute Genome Sequencing Center for Infectious Disease"/>
            <person name="Wu L."/>
            <person name="Ma J."/>
        </authorList>
    </citation>
    <scope>NUCLEOTIDE SEQUENCE [LARGE SCALE GENOMIC DNA]</scope>
    <source>
        <strain evidence="3">CGMCC 1.3240</strain>
    </source>
</reference>
<evidence type="ECO:0000313" key="3">
    <source>
        <dbReference type="Proteomes" id="UP001596047"/>
    </source>
</evidence>
<sequence length="249" mass="26971">MHSLYANVWNETEKLWTRRRTKGFLLLTLLLPVISAILLAAVQNNTSIIGGLGSSLPMLMLSLFTSALLPLLLFMTAADLFTGEASARTLKLILVRPITRAKVFASKVLAIAIYTAVHLAALWIASVLSGLFIPGGDVTGGLLDSIKAYTASFLPMLAIGLVTVLIALCFNNSTGAMALIIFIYAAAKVIPFVLPQVSVWSVFSYTDWYVLWVGNGASISNLLYSFVLLLAYCIMAYTAGLVIFDRKQL</sequence>
<organism evidence="2 3">
    <name type="scientific">Paenibacillus solisilvae</name>
    <dbReference type="NCBI Taxonomy" id="2486751"/>
    <lineage>
        <taxon>Bacteria</taxon>
        <taxon>Bacillati</taxon>
        <taxon>Bacillota</taxon>
        <taxon>Bacilli</taxon>
        <taxon>Bacillales</taxon>
        <taxon>Paenibacillaceae</taxon>
        <taxon>Paenibacillus</taxon>
    </lineage>
</organism>
<keyword evidence="1" id="KW-0472">Membrane</keyword>
<feature type="transmembrane region" description="Helical" evidence="1">
    <location>
        <begin position="223"/>
        <end position="244"/>
    </location>
</feature>
<name>A0ABW0VWW6_9BACL</name>
<keyword evidence="3" id="KW-1185">Reference proteome</keyword>
<feature type="transmembrane region" description="Helical" evidence="1">
    <location>
        <begin position="63"/>
        <end position="87"/>
    </location>
</feature>
<dbReference type="PANTHER" id="PTHR37305">
    <property type="entry name" value="INTEGRAL MEMBRANE PROTEIN-RELATED"/>
    <property type="match status" value="1"/>
</dbReference>
<feature type="transmembrane region" description="Helical" evidence="1">
    <location>
        <begin position="177"/>
        <end position="203"/>
    </location>
</feature>
<keyword evidence="1" id="KW-1133">Transmembrane helix</keyword>
<feature type="transmembrane region" description="Helical" evidence="1">
    <location>
        <begin position="24"/>
        <end position="43"/>
    </location>
</feature>
<feature type="transmembrane region" description="Helical" evidence="1">
    <location>
        <begin position="153"/>
        <end position="170"/>
    </location>
</feature>
<proteinExistence type="predicted"/>
<gene>
    <name evidence="2" type="ORF">ACFPYJ_10150</name>
</gene>
<dbReference type="Pfam" id="PF12730">
    <property type="entry name" value="ABC2_membrane_4"/>
    <property type="match status" value="1"/>
</dbReference>
<feature type="transmembrane region" description="Helical" evidence="1">
    <location>
        <begin position="108"/>
        <end position="133"/>
    </location>
</feature>
<protein>
    <submittedName>
        <fullName evidence="2">ABC transporter permease</fullName>
    </submittedName>
</protein>
<comment type="caution">
    <text evidence="2">The sequence shown here is derived from an EMBL/GenBank/DDBJ whole genome shotgun (WGS) entry which is preliminary data.</text>
</comment>
<keyword evidence="1" id="KW-0812">Transmembrane</keyword>
<dbReference type="PANTHER" id="PTHR37305:SF1">
    <property type="entry name" value="MEMBRANE PROTEIN"/>
    <property type="match status" value="1"/>
</dbReference>
<accession>A0ABW0VWW6</accession>
<dbReference type="RefSeq" id="WP_379188012.1">
    <property type="nucleotide sequence ID" value="NZ_JBHSOW010000037.1"/>
</dbReference>
<dbReference type="Proteomes" id="UP001596047">
    <property type="component" value="Unassembled WGS sequence"/>
</dbReference>
<evidence type="ECO:0000313" key="2">
    <source>
        <dbReference type="EMBL" id="MFC5649487.1"/>
    </source>
</evidence>